<accession>A5Z5H9</accession>
<sequence length="40" mass="4240">MCRASHCRNTSTRTAGGTISSTRFKINVGVSSIASPPHFC</sequence>
<dbReference type="AlphaFoldDB" id="A5Z5H9"/>
<dbReference type="HOGENOM" id="CLU_3289902_0_0_9"/>
<gene>
    <name evidence="1" type="ORF">EUBVEN_00960</name>
</gene>
<proteinExistence type="predicted"/>
<comment type="caution">
    <text evidence="1">The sequence shown here is derived from an EMBL/GenBank/DDBJ whole genome shotgun (WGS) entry which is preliminary data.</text>
</comment>
<evidence type="ECO:0000313" key="2">
    <source>
        <dbReference type="Proteomes" id="UP000006000"/>
    </source>
</evidence>
<reference evidence="1 2" key="2">
    <citation type="submission" date="2007-04" db="EMBL/GenBank/DDBJ databases">
        <title>Draft genome sequence of Eubacterium ventriosum (ATCC 27560).</title>
        <authorList>
            <person name="Sudarsanam P."/>
            <person name="Ley R."/>
            <person name="Guruge J."/>
            <person name="Turnbaugh P.J."/>
            <person name="Mahowald M."/>
            <person name="Liep D."/>
            <person name="Gordon J."/>
        </authorList>
    </citation>
    <scope>NUCLEOTIDE SEQUENCE [LARGE SCALE GENOMIC DNA]</scope>
    <source>
        <strain evidence="1 2">ATCC 27560</strain>
    </source>
</reference>
<dbReference type="EMBL" id="AAVL02000031">
    <property type="protein sequence ID" value="EDM51655.1"/>
    <property type="molecule type" value="Genomic_DNA"/>
</dbReference>
<name>A5Z5H9_9FIRM</name>
<dbReference type="Proteomes" id="UP000006000">
    <property type="component" value="Unassembled WGS sequence"/>
</dbReference>
<organism evidence="1 2">
    <name type="scientific">Eubacterium ventriosum ATCC 27560</name>
    <dbReference type="NCBI Taxonomy" id="411463"/>
    <lineage>
        <taxon>Bacteria</taxon>
        <taxon>Bacillati</taxon>
        <taxon>Bacillota</taxon>
        <taxon>Clostridia</taxon>
        <taxon>Eubacteriales</taxon>
        <taxon>Eubacteriaceae</taxon>
        <taxon>Eubacterium</taxon>
    </lineage>
</organism>
<evidence type="ECO:0000313" key="1">
    <source>
        <dbReference type="EMBL" id="EDM51655.1"/>
    </source>
</evidence>
<protein>
    <submittedName>
        <fullName evidence="1">Uncharacterized protein</fullName>
    </submittedName>
</protein>
<reference evidence="1 2" key="1">
    <citation type="submission" date="2007-03" db="EMBL/GenBank/DDBJ databases">
        <authorList>
            <person name="Fulton L."/>
            <person name="Clifton S."/>
            <person name="Fulton B."/>
            <person name="Xu J."/>
            <person name="Minx P."/>
            <person name="Pepin K.H."/>
            <person name="Johnson M."/>
            <person name="Thiruvilangam P."/>
            <person name="Bhonagiri V."/>
            <person name="Nash W.E."/>
            <person name="Mardis E.R."/>
            <person name="Wilson R.K."/>
        </authorList>
    </citation>
    <scope>NUCLEOTIDE SEQUENCE [LARGE SCALE GENOMIC DNA]</scope>
    <source>
        <strain evidence="1 2">ATCC 27560</strain>
    </source>
</reference>